<dbReference type="EMBL" id="AFYH01022774">
    <property type="status" value="NOT_ANNOTATED_CDS"/>
    <property type="molecule type" value="Genomic_DNA"/>
</dbReference>
<evidence type="ECO:0000313" key="5">
    <source>
        <dbReference type="Proteomes" id="UP000008672"/>
    </source>
</evidence>
<reference evidence="5" key="1">
    <citation type="submission" date="2011-08" db="EMBL/GenBank/DDBJ databases">
        <title>The draft genome of Latimeria chalumnae.</title>
        <authorList>
            <person name="Di Palma F."/>
            <person name="Alfoldi J."/>
            <person name="Johnson J."/>
            <person name="Berlin A."/>
            <person name="Gnerre S."/>
            <person name="Jaffe D."/>
            <person name="MacCallum I."/>
            <person name="Young S."/>
            <person name="Walker B.J."/>
            <person name="Lander E."/>
            <person name="Lindblad-Toh K."/>
        </authorList>
    </citation>
    <scope>NUCLEOTIDE SEQUENCE [LARGE SCALE GENOMIC DNA]</scope>
    <source>
        <strain evidence="5">Wild caught</strain>
    </source>
</reference>
<gene>
    <name evidence="4" type="primary">FAM81B</name>
</gene>
<keyword evidence="5" id="KW-1185">Reference proteome</keyword>
<dbReference type="GeneTree" id="ENSGT00390000004985"/>
<evidence type="ECO:0000256" key="1">
    <source>
        <dbReference type="ARBA" id="ARBA00023054"/>
    </source>
</evidence>
<comment type="similarity">
    <text evidence="2">Belongs to the FAM81 family.</text>
</comment>
<keyword evidence="1 3" id="KW-0175">Coiled coil</keyword>
<dbReference type="Ensembl" id="ENSLACT00000012795.1">
    <property type="protein sequence ID" value="ENSLACP00000012701.1"/>
    <property type="gene ID" value="ENSLACG00000011189.1"/>
</dbReference>
<reference evidence="4" key="2">
    <citation type="submission" date="2025-08" db="UniProtKB">
        <authorList>
            <consortium name="Ensembl"/>
        </authorList>
    </citation>
    <scope>IDENTIFICATION</scope>
</reference>
<reference evidence="4" key="3">
    <citation type="submission" date="2025-09" db="UniProtKB">
        <authorList>
            <consortium name="Ensembl"/>
        </authorList>
    </citation>
    <scope>IDENTIFICATION</scope>
</reference>
<dbReference type="EMBL" id="AFYH01022775">
    <property type="status" value="NOT_ANNOTATED_CDS"/>
    <property type="molecule type" value="Genomic_DNA"/>
</dbReference>
<sequence length="263" mass="29604">FPCLHRGQPFLPLITGNGVNLFADRLSNQERTTAALLQQAFRIKDDIIANLRGSHGYYQGQGLARRLLENHIQTITNIVKQLSKDIVVLEEQIRARDGVSAGTSFAVQSLDVKHVAGIGDLRGRVARCDANISKLSGDVSVTGREIQRLEKEIQTSRSTVEAHIRDLEMQVSQLFSKMEASLSQQSSKIKAAQEKQQHGLLNLDLRVVGVLDNLRDQIESQRKWAETQLQRSEQEQAQRLDQLLNMLQERTNTSNNSIQMRTN</sequence>
<dbReference type="InterPro" id="IPR029619">
    <property type="entry name" value="FAM81"/>
</dbReference>
<protein>
    <submittedName>
        <fullName evidence="4">Family with sequence similarity 81 member B</fullName>
    </submittedName>
</protein>
<accession>H3AST0</accession>
<dbReference type="AlphaFoldDB" id="H3AST0"/>
<dbReference type="Proteomes" id="UP000008672">
    <property type="component" value="Unassembled WGS sequence"/>
</dbReference>
<organism evidence="4 5">
    <name type="scientific">Latimeria chalumnae</name>
    <name type="common">Coelacanth</name>
    <dbReference type="NCBI Taxonomy" id="7897"/>
    <lineage>
        <taxon>Eukaryota</taxon>
        <taxon>Metazoa</taxon>
        <taxon>Chordata</taxon>
        <taxon>Craniata</taxon>
        <taxon>Vertebrata</taxon>
        <taxon>Euteleostomi</taxon>
        <taxon>Coelacanthiformes</taxon>
        <taxon>Coelacanthidae</taxon>
        <taxon>Latimeria</taxon>
    </lineage>
</organism>
<evidence type="ECO:0000313" key="4">
    <source>
        <dbReference type="Ensembl" id="ENSLACP00000012701.1"/>
    </source>
</evidence>
<dbReference type="PANTHER" id="PTHR22420:SF5">
    <property type="entry name" value="PROTEIN FAM81B"/>
    <property type="match status" value="1"/>
</dbReference>
<evidence type="ECO:0000256" key="3">
    <source>
        <dbReference type="SAM" id="Coils"/>
    </source>
</evidence>
<feature type="coiled-coil region" evidence="3">
    <location>
        <begin position="146"/>
        <end position="250"/>
    </location>
</feature>
<proteinExistence type="inferred from homology"/>
<dbReference type="PANTHER" id="PTHR22420">
    <property type="entry name" value="PROTEIN FAM81A"/>
    <property type="match status" value="1"/>
</dbReference>
<name>H3AST0_LATCH</name>
<evidence type="ECO:0000256" key="2">
    <source>
        <dbReference type="ARBA" id="ARBA00046344"/>
    </source>
</evidence>